<dbReference type="GO" id="GO:0051015">
    <property type="term" value="F:actin filament binding"/>
    <property type="evidence" value="ECO:0007669"/>
    <property type="project" value="InterPro"/>
</dbReference>
<dbReference type="PRINTS" id="PR01217">
    <property type="entry name" value="PRICHEXTENSN"/>
</dbReference>
<proteinExistence type="inferred from homology"/>
<feature type="compositionally biased region" description="Polar residues" evidence="3">
    <location>
        <begin position="890"/>
        <end position="899"/>
    </location>
</feature>
<dbReference type="SMART" id="SM00498">
    <property type="entry name" value="FH2"/>
    <property type="match status" value="1"/>
</dbReference>
<dbReference type="Pfam" id="PF02181">
    <property type="entry name" value="FH2"/>
    <property type="match status" value="1"/>
</dbReference>
<evidence type="ECO:0000313" key="6">
    <source>
        <dbReference type="EMBL" id="KAK1440006.1"/>
    </source>
</evidence>
<dbReference type="GO" id="GO:0045010">
    <property type="term" value="P:actin nucleation"/>
    <property type="evidence" value="ECO:0007669"/>
    <property type="project" value="InterPro"/>
</dbReference>
<evidence type="ECO:0000256" key="2">
    <source>
        <dbReference type="RuleBase" id="RU361260"/>
    </source>
</evidence>
<feature type="compositionally biased region" description="Basic and acidic residues" evidence="3">
    <location>
        <begin position="1010"/>
        <end position="1029"/>
    </location>
</feature>
<evidence type="ECO:0000256" key="1">
    <source>
        <dbReference type="ARBA" id="ARBA00025793"/>
    </source>
</evidence>
<evidence type="ECO:0000259" key="5">
    <source>
        <dbReference type="PROSITE" id="PS51444"/>
    </source>
</evidence>
<feature type="region of interest" description="Disordered" evidence="3">
    <location>
        <begin position="796"/>
        <end position="1034"/>
    </location>
</feature>
<dbReference type="InterPro" id="IPR015425">
    <property type="entry name" value="FH2_Formin"/>
</dbReference>
<dbReference type="Gene3D" id="1.20.58.2220">
    <property type="entry name" value="Formin, FH2 domain"/>
    <property type="match status" value="1"/>
</dbReference>
<feature type="domain" description="FH2" evidence="5">
    <location>
        <begin position="352"/>
        <end position="798"/>
    </location>
</feature>
<feature type="compositionally biased region" description="Basic and acidic residues" evidence="3">
    <location>
        <begin position="796"/>
        <end position="847"/>
    </location>
</feature>
<keyword evidence="7" id="KW-1185">Reference proteome</keyword>
<evidence type="ECO:0000313" key="7">
    <source>
        <dbReference type="Proteomes" id="UP001229421"/>
    </source>
</evidence>
<dbReference type="Proteomes" id="UP001229421">
    <property type="component" value="Unassembled WGS sequence"/>
</dbReference>
<feature type="compositionally biased region" description="Basic and acidic residues" evidence="3">
    <location>
        <begin position="936"/>
        <end position="965"/>
    </location>
</feature>
<feature type="compositionally biased region" description="Basic and acidic residues" evidence="3">
    <location>
        <begin position="900"/>
        <end position="927"/>
    </location>
</feature>
<dbReference type="InterPro" id="IPR027643">
    <property type="entry name" value="Formin-like_plant"/>
</dbReference>
<dbReference type="PROSITE" id="PS51444">
    <property type="entry name" value="FH2"/>
    <property type="match status" value="1"/>
</dbReference>
<protein>
    <recommendedName>
        <fullName evidence="2">Formin-like protein</fullName>
    </recommendedName>
</protein>
<gene>
    <name evidence="6" type="ORF">QVD17_05831</name>
</gene>
<feature type="region of interest" description="Disordered" evidence="3">
    <location>
        <begin position="183"/>
        <end position="202"/>
    </location>
</feature>
<evidence type="ECO:0000256" key="4">
    <source>
        <dbReference type="SAM" id="SignalP"/>
    </source>
</evidence>
<feature type="chain" id="PRO_5042015638" description="Formin-like protein" evidence="4">
    <location>
        <begin position="18"/>
        <end position="1061"/>
    </location>
</feature>
<accession>A0AAD8LJF4</accession>
<reference evidence="6" key="1">
    <citation type="journal article" date="2023" name="bioRxiv">
        <title>Improved chromosome-level genome assembly for marigold (Tagetes erecta).</title>
        <authorList>
            <person name="Jiang F."/>
            <person name="Yuan L."/>
            <person name="Wang S."/>
            <person name="Wang H."/>
            <person name="Xu D."/>
            <person name="Wang A."/>
            <person name="Fan W."/>
        </authorList>
    </citation>
    <scope>NUCLEOTIDE SEQUENCE</scope>
    <source>
        <strain evidence="6">WSJ</strain>
        <tissue evidence="6">Leaf</tissue>
    </source>
</reference>
<dbReference type="PANTHER" id="PTHR23213:SF269">
    <property type="entry name" value="FORMIN-LIKE PROTEIN 5"/>
    <property type="match status" value="1"/>
</dbReference>
<name>A0AAD8LJF4_TARER</name>
<dbReference type="PANTHER" id="PTHR23213">
    <property type="entry name" value="FORMIN-RELATED"/>
    <property type="match status" value="1"/>
</dbReference>
<dbReference type="InterPro" id="IPR042201">
    <property type="entry name" value="FH2_Formin_sf"/>
</dbReference>
<organism evidence="6 7">
    <name type="scientific">Tagetes erecta</name>
    <name type="common">African marigold</name>
    <dbReference type="NCBI Taxonomy" id="13708"/>
    <lineage>
        <taxon>Eukaryota</taxon>
        <taxon>Viridiplantae</taxon>
        <taxon>Streptophyta</taxon>
        <taxon>Embryophyta</taxon>
        <taxon>Tracheophyta</taxon>
        <taxon>Spermatophyta</taxon>
        <taxon>Magnoliopsida</taxon>
        <taxon>eudicotyledons</taxon>
        <taxon>Gunneridae</taxon>
        <taxon>Pentapetalae</taxon>
        <taxon>asterids</taxon>
        <taxon>campanulids</taxon>
        <taxon>Asterales</taxon>
        <taxon>Asteraceae</taxon>
        <taxon>Asteroideae</taxon>
        <taxon>Heliantheae alliance</taxon>
        <taxon>Tageteae</taxon>
        <taxon>Tagetes</taxon>
    </lineage>
</organism>
<feature type="compositionally biased region" description="Low complexity" evidence="3">
    <location>
        <begin position="337"/>
        <end position="349"/>
    </location>
</feature>
<feature type="compositionally biased region" description="Basic and acidic residues" evidence="3">
    <location>
        <begin position="974"/>
        <end position="992"/>
    </location>
</feature>
<keyword evidence="4" id="KW-0732">Signal</keyword>
<dbReference type="EMBL" id="JAUHHV010000001">
    <property type="protein sequence ID" value="KAK1440006.1"/>
    <property type="molecule type" value="Genomic_DNA"/>
</dbReference>
<feature type="compositionally biased region" description="Basic and acidic residues" evidence="3">
    <location>
        <begin position="860"/>
        <end position="889"/>
    </location>
</feature>
<evidence type="ECO:0000256" key="3">
    <source>
        <dbReference type="SAM" id="MobiDB-lite"/>
    </source>
</evidence>
<dbReference type="SUPFAM" id="SSF101447">
    <property type="entry name" value="Formin homology 2 domain (FH2 domain)"/>
    <property type="match status" value="1"/>
</dbReference>
<comment type="caution">
    <text evidence="6">The sequence shown here is derived from an EMBL/GenBank/DDBJ whole genome shotgun (WGS) entry which is preliminary data.</text>
</comment>
<feature type="signal peptide" evidence="4">
    <location>
        <begin position="1"/>
        <end position="17"/>
    </location>
</feature>
<feature type="compositionally biased region" description="Pro residues" evidence="3">
    <location>
        <begin position="295"/>
        <end position="336"/>
    </location>
</feature>
<feature type="compositionally biased region" description="Low complexity" evidence="3">
    <location>
        <begin position="282"/>
        <end position="294"/>
    </location>
</feature>
<feature type="region of interest" description="Disordered" evidence="3">
    <location>
        <begin position="235"/>
        <end position="359"/>
    </location>
</feature>
<comment type="similarity">
    <text evidence="1">Belongs to the formin-like family. Class-I subfamily.</text>
</comment>
<feature type="compositionally biased region" description="Polar residues" evidence="3">
    <location>
        <begin position="262"/>
        <end position="278"/>
    </location>
</feature>
<sequence>MISFIAIAVLLFPLAAAMVSEIHNHGQQLPLHNLSNLKEMMNEEKAGQLLYSCGSEGTHSVEAFEDLQSSGIDQDLTDCLRDEHIRRPNAVPIRRKLAEINDEEHDQSSSVEDIDPIPFSVSKADTGGGGIDSTTIIIVVVSTALITFSLATLLFCWYTRTYGGVPNDEKSFLSLSMSSSQKPSYSVQNSVKDPGKTGDQLLGTTSLHLQKNISSVSSSVSLGIPLEPSSEILSASGIPPLKPPPGRPELALKTPTGRKDPSVNSPSVNTHSPPNQSPVDAAPPVRVPSARRPPSAAPPPPPPPPSGKAPPPPPPLKKGPAPPPPPSGGRPPPKPPGAGLKFSRPSSEPSDPDSDDINKAKLKPFFWDKVNMANPDQAMVWSQIRAGSFQFNEEMIENLFGYNKATEKNKGGSNKKSSSQDPTSNLVQIIDPKKAQNLSILLKALNVTTNEVSDALKEGNELPIELIQTLLKMAPTGEEELKLRLYNGDMSRLGTAERFLKRLVEIPFAFRRLESLLFMCTLQEEQDIMKESFQTLEAACIQLKKSRLFLKLLEAVLKTGNRMNDGTFRGSAQAFKLDTLLKLSDVKGVDGKTTLLHFVVLEIIRAEGVRAAKAAQETKKFSTFSSDELLEESANNSQDSDEYYRNLGLEVVSSLSSELDDVKKAAILDAEGLTGTVSKFGHALIKAREFLNTDLKNLNQEKGDGDDEDEDEFAVILSRFVQDAEKDVMWMLEEEKRIMALVKDTADYFHGQAGKDEGLRLFVIVRDFLIILDKVCKEIKNNPQVRPIRLTVKKDGSPAKLTEKKDISSPETKDVSEHEKQKTDDTKHEIAEDNDLQPRTEKDDDSQHKKHGNDDSSTQKTDDSKHETREDDDLQPRTEEDDESRRKTQETNASSTQKTDGSRHEAHEDNDLQPRTKEDDDSQHKTQETNVSSTQKADDSKHEAREDNDLQPRTKEDDASQHKTQETNVSSTQKTDDSKHEAHVDNDLQPRTEEDDDSQHTTQETDDSQPENRKKDVEETSGRASETTHKAPFLLFSLIYKEKERLTGPLAFVESKKEDNE</sequence>
<dbReference type="AlphaFoldDB" id="A0AAD8LJF4"/>